<reference evidence="1" key="1">
    <citation type="journal article" date="2018" name="Genome Biol.">
        <title>SKESA: strategic k-mer extension for scrupulous assemblies.</title>
        <authorList>
            <person name="Souvorov A."/>
            <person name="Agarwala R."/>
            <person name="Lipman D.J."/>
        </authorList>
    </citation>
    <scope>NUCLEOTIDE SEQUENCE</scope>
    <source>
        <strain evidence="1">OLC2673_Aeromonas</strain>
    </source>
</reference>
<reference evidence="1" key="2">
    <citation type="submission" date="2020-01" db="EMBL/GenBank/DDBJ databases">
        <authorList>
            <consortium name="NCBI Pathogen Detection Project"/>
        </authorList>
    </citation>
    <scope>NUCLEOTIDE SEQUENCE</scope>
    <source>
        <strain evidence="1">OLC2673_Aeromonas</strain>
    </source>
</reference>
<comment type="caution">
    <text evidence="1">The sequence shown here is derived from an EMBL/GenBank/DDBJ whole genome shotgun (WGS) entry which is preliminary data.</text>
</comment>
<gene>
    <name evidence="1" type="ORF">JAJ28_003421</name>
</gene>
<sequence>MLLSLSSVPTHPLTQLAAMILNTANDNNYYLTYVSGEHKG</sequence>
<protein>
    <submittedName>
        <fullName evidence="1">Uncharacterized protein</fullName>
    </submittedName>
</protein>
<proteinExistence type="predicted"/>
<organism evidence="1 2">
    <name type="scientific">Aeromonas hydrophila</name>
    <dbReference type="NCBI Taxonomy" id="644"/>
    <lineage>
        <taxon>Bacteria</taxon>
        <taxon>Pseudomonadati</taxon>
        <taxon>Pseudomonadota</taxon>
        <taxon>Gammaproteobacteria</taxon>
        <taxon>Aeromonadales</taxon>
        <taxon>Aeromonadaceae</taxon>
        <taxon>Aeromonas</taxon>
    </lineage>
</organism>
<evidence type="ECO:0000313" key="2">
    <source>
        <dbReference type="Proteomes" id="UP000859505"/>
    </source>
</evidence>
<name>A0AAD3UD69_AERHY</name>
<accession>A0AAD3UD69</accession>
<dbReference type="EMBL" id="DACTUL010000031">
    <property type="protein sequence ID" value="HAT6345648.1"/>
    <property type="molecule type" value="Genomic_DNA"/>
</dbReference>
<evidence type="ECO:0000313" key="1">
    <source>
        <dbReference type="EMBL" id="HAT6345648.1"/>
    </source>
</evidence>
<dbReference type="Proteomes" id="UP000859505">
    <property type="component" value="Unassembled WGS sequence"/>
</dbReference>
<dbReference type="AlphaFoldDB" id="A0AAD3UD69"/>